<organism evidence="1 2">
    <name type="scientific">Caenorhabditis remanei</name>
    <name type="common">Caenorhabditis vulgaris</name>
    <dbReference type="NCBI Taxonomy" id="31234"/>
    <lineage>
        <taxon>Eukaryota</taxon>
        <taxon>Metazoa</taxon>
        <taxon>Ecdysozoa</taxon>
        <taxon>Nematoda</taxon>
        <taxon>Chromadorea</taxon>
        <taxon>Rhabditida</taxon>
        <taxon>Rhabditina</taxon>
        <taxon>Rhabditomorpha</taxon>
        <taxon>Rhabditoidea</taxon>
        <taxon>Rhabditidae</taxon>
        <taxon>Peloderinae</taxon>
        <taxon>Caenorhabditis</taxon>
    </lineage>
</organism>
<evidence type="ECO:0000313" key="2">
    <source>
        <dbReference type="Proteomes" id="UP000483820"/>
    </source>
</evidence>
<proteinExistence type="predicted"/>
<evidence type="ECO:0008006" key="3">
    <source>
        <dbReference type="Google" id="ProtNLM"/>
    </source>
</evidence>
<gene>
    <name evidence="1" type="ORF">GCK72_021435</name>
</gene>
<name>A0A6A5GI49_CAERE</name>
<dbReference type="AlphaFoldDB" id="A0A6A5GI49"/>
<dbReference type="Proteomes" id="UP000483820">
    <property type="component" value="Chromosome V"/>
</dbReference>
<dbReference type="EMBL" id="WUAV01000005">
    <property type="protein sequence ID" value="KAF1754870.1"/>
    <property type="molecule type" value="Genomic_DNA"/>
</dbReference>
<comment type="caution">
    <text evidence="1">The sequence shown here is derived from an EMBL/GenBank/DDBJ whole genome shotgun (WGS) entry which is preliminary data.</text>
</comment>
<protein>
    <recommendedName>
        <fullName evidence="3">DUF38 domain-containing protein</fullName>
    </recommendedName>
</protein>
<dbReference type="CTD" id="78777237"/>
<dbReference type="KEGG" id="crq:GCK72_021435"/>
<dbReference type="GeneID" id="78777237"/>
<evidence type="ECO:0000313" key="1">
    <source>
        <dbReference type="EMBL" id="KAF1754870.1"/>
    </source>
</evidence>
<sequence length="121" mass="13895">MLKNQKSPLPLFGFCRRPITDDNGELVPAPGLLGTFKKVFGRVIQVPKSRRRPLQVENLEVSVVNYYQLMELLRCVDMKSLKRVDIDLLHETENEEETQLYFDILEGNLKELRAGCITTSS</sequence>
<reference evidence="1 2" key="1">
    <citation type="submission" date="2019-12" db="EMBL/GenBank/DDBJ databases">
        <title>Chromosome-level assembly of the Caenorhabditis remanei genome.</title>
        <authorList>
            <person name="Teterina A.A."/>
            <person name="Willis J.H."/>
            <person name="Phillips P.C."/>
        </authorList>
    </citation>
    <scope>NUCLEOTIDE SEQUENCE [LARGE SCALE GENOMIC DNA]</scope>
    <source>
        <strain evidence="1 2">PX506</strain>
        <tissue evidence="1">Whole organism</tissue>
    </source>
</reference>
<accession>A0A6A5GI49</accession>
<dbReference type="RefSeq" id="XP_053583175.1">
    <property type="nucleotide sequence ID" value="XM_053734262.1"/>
</dbReference>